<dbReference type="Gene3D" id="2.40.160.20">
    <property type="match status" value="1"/>
</dbReference>
<evidence type="ECO:0000313" key="2">
    <source>
        <dbReference type="EMBL" id="NOK08739.1"/>
    </source>
</evidence>
<comment type="caution">
    <text evidence="2">The sequence shown here is derived from an EMBL/GenBank/DDBJ whole genome shotgun (WGS) entry which is preliminary data.</text>
</comment>
<accession>A0A7Y4NCD2</accession>
<dbReference type="AlphaFoldDB" id="A0A7Y4NCD2"/>
<sequence>MRMTSMVAGLAVAGVCVAGPALAVDATQVTRKFSASNEDLAPGLDVGVGFGGYTGKLGNETGVGGLFNITANAQPWEYIGLEFGYEGQNIPIDDARVLGGNHIWRNNGSGLAKLGPFIDHKWHPFVGAGFGLSYLHASQGSQPVYGNDWQVEWPLAAGIEYRMGHLSAGVRGTYRLVGGEDLTTIPGTTDEAKGSLFNGNLTVGGRF</sequence>
<evidence type="ECO:0000313" key="3">
    <source>
        <dbReference type="Proteomes" id="UP000528460"/>
    </source>
</evidence>
<feature type="signal peptide" evidence="1">
    <location>
        <begin position="1"/>
        <end position="23"/>
    </location>
</feature>
<evidence type="ECO:0000256" key="1">
    <source>
        <dbReference type="SAM" id="SignalP"/>
    </source>
</evidence>
<reference evidence="2 3" key="1">
    <citation type="submission" date="2020-05" db="EMBL/GenBank/DDBJ databases">
        <authorList>
            <person name="Whitworth D."/>
        </authorList>
    </citation>
    <scope>NUCLEOTIDE SEQUENCE [LARGE SCALE GENOMIC DNA]</scope>
    <source>
        <strain evidence="2 3">CA046A</strain>
    </source>
</reference>
<gene>
    <name evidence="2" type="ORF">HNS30_06800</name>
</gene>
<dbReference type="RefSeq" id="WP_171412971.1">
    <property type="nucleotide sequence ID" value="NZ_JABFJW010000034.1"/>
</dbReference>
<dbReference type="Proteomes" id="UP000528460">
    <property type="component" value="Unassembled WGS sequence"/>
</dbReference>
<dbReference type="SUPFAM" id="SSF56925">
    <property type="entry name" value="OMPA-like"/>
    <property type="match status" value="1"/>
</dbReference>
<dbReference type="InterPro" id="IPR011250">
    <property type="entry name" value="OMP/PagP_B-barrel"/>
</dbReference>
<dbReference type="EMBL" id="JABFJW010000034">
    <property type="protein sequence ID" value="NOK08739.1"/>
    <property type="molecule type" value="Genomic_DNA"/>
</dbReference>
<feature type="chain" id="PRO_5031157289" description="Outer membrane protein beta-barrel domain-containing protein" evidence="1">
    <location>
        <begin position="24"/>
        <end position="207"/>
    </location>
</feature>
<organism evidence="2 3">
    <name type="scientific">Corallococcus exercitus</name>
    <dbReference type="NCBI Taxonomy" id="2316736"/>
    <lineage>
        <taxon>Bacteria</taxon>
        <taxon>Pseudomonadati</taxon>
        <taxon>Myxococcota</taxon>
        <taxon>Myxococcia</taxon>
        <taxon>Myxococcales</taxon>
        <taxon>Cystobacterineae</taxon>
        <taxon>Myxococcaceae</taxon>
        <taxon>Corallococcus</taxon>
    </lineage>
</organism>
<proteinExistence type="predicted"/>
<evidence type="ECO:0008006" key="4">
    <source>
        <dbReference type="Google" id="ProtNLM"/>
    </source>
</evidence>
<keyword evidence="1" id="KW-0732">Signal</keyword>
<name>A0A7Y4NCD2_9BACT</name>
<protein>
    <recommendedName>
        <fullName evidence="4">Outer membrane protein beta-barrel domain-containing protein</fullName>
    </recommendedName>
</protein>